<comment type="function">
    <text evidence="6">Catalyzes the conversion of 7,8-dihydroneopterin to 6-hydroxymethyl-7,8-dihydropterin.</text>
</comment>
<sequence>MDKIALEGMEFFAYHGFYEEEQKIGNKYGVDIEVKTNLEKAADEDNLAETVNYESLYQIVSSEMKIQSKLLEHIAGRIIKTVFEKHSDVESILVKIKKFNPPIGGVCYASVITMERNRS</sequence>
<evidence type="ECO:0000256" key="2">
    <source>
        <dbReference type="ARBA" id="ARBA00005013"/>
    </source>
</evidence>
<keyword evidence="9" id="KW-1185">Reference proteome</keyword>
<dbReference type="Pfam" id="PF02152">
    <property type="entry name" value="FolB"/>
    <property type="match status" value="1"/>
</dbReference>
<evidence type="ECO:0000259" key="7">
    <source>
        <dbReference type="SMART" id="SM00905"/>
    </source>
</evidence>
<protein>
    <recommendedName>
        <fullName evidence="6">7,8-dihydroneopterin aldolase</fullName>
        <ecNumber evidence="6">4.1.2.25</ecNumber>
    </recommendedName>
</protein>
<dbReference type="EC" id="4.1.2.25" evidence="6"/>
<evidence type="ECO:0000256" key="6">
    <source>
        <dbReference type="RuleBase" id="RU362079"/>
    </source>
</evidence>
<accession>A0A315ZG43</accession>
<dbReference type="GO" id="GO:0046654">
    <property type="term" value="P:tetrahydrofolate biosynthetic process"/>
    <property type="evidence" value="ECO:0007669"/>
    <property type="project" value="UniProtKB-UniRule"/>
</dbReference>
<reference evidence="8 9" key="1">
    <citation type="submission" date="2018-03" db="EMBL/GenBank/DDBJ databases">
        <title>Genomic Encyclopedia of Archaeal and Bacterial Type Strains, Phase II (KMG-II): from individual species to whole genera.</title>
        <authorList>
            <person name="Goeker M."/>
        </authorList>
    </citation>
    <scope>NUCLEOTIDE SEQUENCE [LARGE SCALE GENOMIC DNA]</scope>
    <source>
        <strain evidence="8 9">DSM 28229</strain>
    </source>
</reference>
<dbReference type="InterPro" id="IPR006156">
    <property type="entry name" value="Dihydroneopterin_aldolase"/>
</dbReference>
<dbReference type="UniPathway" id="UPA00077">
    <property type="reaction ID" value="UER00154"/>
</dbReference>
<dbReference type="InterPro" id="IPR043133">
    <property type="entry name" value="GTP-CH-I_C/QueF"/>
</dbReference>
<dbReference type="OrthoDB" id="9803748at2"/>
<comment type="pathway">
    <text evidence="2 6">Cofactor biosynthesis; tetrahydrofolate biosynthesis; 2-amino-4-hydroxy-6-hydroxymethyl-7,8-dihydropteridine diphosphate from 7,8-dihydroneopterin triphosphate: step 3/4.</text>
</comment>
<comment type="catalytic activity">
    <reaction evidence="1 6">
        <text>7,8-dihydroneopterin = 6-hydroxymethyl-7,8-dihydropterin + glycolaldehyde</text>
        <dbReference type="Rhea" id="RHEA:10540"/>
        <dbReference type="ChEBI" id="CHEBI:17001"/>
        <dbReference type="ChEBI" id="CHEBI:17071"/>
        <dbReference type="ChEBI" id="CHEBI:44841"/>
        <dbReference type="EC" id="4.1.2.25"/>
    </reaction>
</comment>
<feature type="domain" description="Dihydroneopterin aldolase/epimerase" evidence="7">
    <location>
        <begin position="4"/>
        <end position="116"/>
    </location>
</feature>
<proteinExistence type="inferred from homology"/>
<dbReference type="RefSeq" id="WP_109615363.1">
    <property type="nucleotide sequence ID" value="NZ_QGDO01000001.1"/>
</dbReference>
<evidence type="ECO:0000256" key="3">
    <source>
        <dbReference type="ARBA" id="ARBA00005708"/>
    </source>
</evidence>
<dbReference type="AlphaFoldDB" id="A0A315ZG43"/>
<dbReference type="Proteomes" id="UP000245535">
    <property type="component" value="Unassembled WGS sequence"/>
</dbReference>
<evidence type="ECO:0000256" key="4">
    <source>
        <dbReference type="ARBA" id="ARBA00022909"/>
    </source>
</evidence>
<keyword evidence="5 6" id="KW-0456">Lyase</keyword>
<dbReference type="Gene3D" id="3.30.1130.10">
    <property type="match status" value="1"/>
</dbReference>
<dbReference type="GO" id="GO:0004150">
    <property type="term" value="F:dihydroneopterin aldolase activity"/>
    <property type="evidence" value="ECO:0007669"/>
    <property type="project" value="UniProtKB-UniRule"/>
</dbReference>
<evidence type="ECO:0000256" key="5">
    <source>
        <dbReference type="ARBA" id="ARBA00023239"/>
    </source>
</evidence>
<dbReference type="GO" id="GO:0046656">
    <property type="term" value="P:folic acid biosynthetic process"/>
    <property type="evidence" value="ECO:0007669"/>
    <property type="project" value="UniProtKB-UniRule"/>
</dbReference>
<comment type="caution">
    <text evidence="8">The sequence shown here is derived from an EMBL/GenBank/DDBJ whole genome shotgun (WGS) entry which is preliminary data.</text>
</comment>
<dbReference type="NCBIfam" id="TIGR00526">
    <property type="entry name" value="folB_dom"/>
    <property type="match status" value="1"/>
</dbReference>
<name>A0A315ZG43_SEDFL</name>
<organism evidence="8 9">
    <name type="scientific">Sediminitomix flava</name>
    <dbReference type="NCBI Taxonomy" id="379075"/>
    <lineage>
        <taxon>Bacteria</taxon>
        <taxon>Pseudomonadati</taxon>
        <taxon>Bacteroidota</taxon>
        <taxon>Cytophagia</taxon>
        <taxon>Cytophagales</taxon>
        <taxon>Flammeovirgaceae</taxon>
        <taxon>Sediminitomix</taxon>
    </lineage>
</organism>
<dbReference type="PANTHER" id="PTHR42844:SF1">
    <property type="entry name" value="DIHYDRONEOPTERIN ALDOLASE 1-RELATED"/>
    <property type="match status" value="1"/>
</dbReference>
<dbReference type="EMBL" id="QGDO01000001">
    <property type="protein sequence ID" value="PWJ43828.1"/>
    <property type="molecule type" value="Genomic_DNA"/>
</dbReference>
<evidence type="ECO:0000313" key="9">
    <source>
        <dbReference type="Proteomes" id="UP000245535"/>
    </source>
</evidence>
<keyword evidence="4 6" id="KW-0289">Folate biosynthesis</keyword>
<comment type="similarity">
    <text evidence="3 6">Belongs to the DHNA family.</text>
</comment>
<dbReference type="PANTHER" id="PTHR42844">
    <property type="entry name" value="DIHYDRONEOPTERIN ALDOLASE 1-RELATED"/>
    <property type="match status" value="1"/>
</dbReference>
<dbReference type="NCBIfam" id="TIGR00525">
    <property type="entry name" value="folB"/>
    <property type="match status" value="1"/>
</dbReference>
<dbReference type="SUPFAM" id="SSF55620">
    <property type="entry name" value="Tetrahydrobiopterin biosynthesis enzymes-like"/>
    <property type="match status" value="1"/>
</dbReference>
<dbReference type="InterPro" id="IPR006157">
    <property type="entry name" value="FolB_dom"/>
</dbReference>
<gene>
    <name evidence="8" type="ORF">BC781_101174</name>
</gene>
<evidence type="ECO:0000313" key="8">
    <source>
        <dbReference type="EMBL" id="PWJ43828.1"/>
    </source>
</evidence>
<evidence type="ECO:0000256" key="1">
    <source>
        <dbReference type="ARBA" id="ARBA00001353"/>
    </source>
</evidence>
<dbReference type="SMART" id="SM00905">
    <property type="entry name" value="FolB"/>
    <property type="match status" value="1"/>
</dbReference>
<dbReference type="GO" id="GO:0005737">
    <property type="term" value="C:cytoplasm"/>
    <property type="evidence" value="ECO:0007669"/>
    <property type="project" value="TreeGrafter"/>
</dbReference>